<comment type="caution">
    <text evidence="4">The sequence shown here is derived from an EMBL/GenBank/DDBJ whole genome shotgun (WGS) entry which is preliminary data.</text>
</comment>
<dbReference type="InterPro" id="IPR025877">
    <property type="entry name" value="MobA-like_NTP_Trfase"/>
</dbReference>
<reference evidence="4 5" key="1">
    <citation type="submission" date="2023-04" db="EMBL/GenBank/DDBJ databases">
        <title>Two novel species of Flavobacterium.</title>
        <authorList>
            <person name="Liu Q."/>
            <person name="Xin Y.-H."/>
        </authorList>
    </citation>
    <scope>NUCLEOTIDE SEQUENCE [LARGE SCALE GENOMIC DNA]</scope>
    <source>
        <strain evidence="4 5">LB2P87</strain>
    </source>
</reference>
<dbReference type="Pfam" id="PF12804">
    <property type="entry name" value="NTP_transf_3"/>
    <property type="match status" value="1"/>
</dbReference>
<dbReference type="InterPro" id="IPR029044">
    <property type="entry name" value="Nucleotide-diphossugar_trans"/>
</dbReference>
<dbReference type="AlphaFoldDB" id="A0AAW6TRA4"/>
<accession>A0AAW6TRA4</accession>
<dbReference type="EMBL" id="JASCRY010000002">
    <property type="protein sequence ID" value="MDI5949652.1"/>
    <property type="molecule type" value="Genomic_DNA"/>
</dbReference>
<organism evidence="4 5">
    <name type="scientific">Flavobacterium yafengii</name>
    <dbReference type="NCBI Taxonomy" id="3041253"/>
    <lineage>
        <taxon>Bacteria</taxon>
        <taxon>Pseudomonadati</taxon>
        <taxon>Bacteroidota</taxon>
        <taxon>Flavobacteriia</taxon>
        <taxon>Flavobacteriales</taxon>
        <taxon>Flavobacteriaceae</taxon>
        <taxon>Flavobacterium</taxon>
    </lineage>
</organism>
<protein>
    <submittedName>
        <fullName evidence="4">Phosphocholine cytidylyltransferase family protein</fullName>
    </submittedName>
</protein>
<dbReference type="SUPFAM" id="SSF53448">
    <property type="entry name" value="Nucleotide-diphospho-sugar transferases"/>
    <property type="match status" value="1"/>
</dbReference>
<evidence type="ECO:0000313" key="5">
    <source>
        <dbReference type="Proteomes" id="UP001228643"/>
    </source>
</evidence>
<evidence type="ECO:0000259" key="3">
    <source>
        <dbReference type="Pfam" id="PF12804"/>
    </source>
</evidence>
<keyword evidence="1" id="KW-0808">Transferase</keyword>
<evidence type="ECO:0000256" key="1">
    <source>
        <dbReference type="ARBA" id="ARBA00022679"/>
    </source>
</evidence>
<keyword evidence="2 4" id="KW-0548">Nucleotidyltransferase</keyword>
<gene>
    <name evidence="4" type="ORF">QLS97_08330</name>
</gene>
<evidence type="ECO:0000256" key="2">
    <source>
        <dbReference type="ARBA" id="ARBA00022695"/>
    </source>
</evidence>
<dbReference type="Proteomes" id="UP001228643">
    <property type="component" value="Unassembled WGS sequence"/>
</dbReference>
<dbReference type="PANTHER" id="PTHR43584">
    <property type="entry name" value="NUCLEOTIDYL TRANSFERASE"/>
    <property type="match status" value="1"/>
</dbReference>
<sequence>MKTHNLTQMKIIILAAGIGSRLGNPFPKPLTLLKNGKSIMEIQTENITSKYDIDDINIVVGFKKDLIMERFPELTYIYNPFFDQTNTSKSLLRALKKYKNESVLWFNGDVVFDDLILDILHPHIEANESFVAVNTSKVADEEVKYTLKDSYIDKLSKEVKNGLGEAVGINFISSKDINSFIKRLEECDDNDYFEKGLEMAIEHDAICVKPIDISKYSCIEVDFTEDLENANKIFS</sequence>
<dbReference type="CDD" id="cd02523">
    <property type="entry name" value="PC_cytidylyltransferase"/>
    <property type="match status" value="1"/>
</dbReference>
<name>A0AAW6TRA4_9FLAO</name>
<dbReference type="Gene3D" id="3.90.550.10">
    <property type="entry name" value="Spore Coat Polysaccharide Biosynthesis Protein SpsA, Chain A"/>
    <property type="match status" value="1"/>
</dbReference>
<feature type="domain" description="MobA-like NTP transferase" evidence="3">
    <location>
        <begin position="12"/>
        <end position="141"/>
    </location>
</feature>
<evidence type="ECO:0000313" key="4">
    <source>
        <dbReference type="EMBL" id="MDI5949652.1"/>
    </source>
</evidence>
<dbReference type="PANTHER" id="PTHR43584:SF8">
    <property type="entry name" value="N-ACETYLMURAMATE ALPHA-1-PHOSPHATE URIDYLYLTRANSFERASE"/>
    <property type="match status" value="1"/>
</dbReference>
<keyword evidence="5" id="KW-1185">Reference proteome</keyword>
<dbReference type="GO" id="GO:0016779">
    <property type="term" value="F:nucleotidyltransferase activity"/>
    <property type="evidence" value="ECO:0007669"/>
    <property type="project" value="UniProtKB-KW"/>
</dbReference>
<proteinExistence type="predicted"/>
<dbReference type="InterPro" id="IPR050065">
    <property type="entry name" value="GlmU-like"/>
</dbReference>
<dbReference type="RefSeq" id="WP_282715816.1">
    <property type="nucleotide sequence ID" value="NZ_JASCRY010000002.1"/>
</dbReference>